<proteinExistence type="predicted"/>
<feature type="region of interest" description="Disordered" evidence="1">
    <location>
        <begin position="1"/>
        <end position="24"/>
    </location>
</feature>
<evidence type="ECO:0000256" key="1">
    <source>
        <dbReference type="SAM" id="MobiDB-lite"/>
    </source>
</evidence>
<reference evidence="2" key="2">
    <citation type="submission" date="2012-12" db="EMBL/GenBank/DDBJ databases">
        <authorList>
            <consortium name="WormBase Consortium"/>
            <person name="Ghedin E."/>
            <person name="Paulini M."/>
        </authorList>
    </citation>
    <scope>NUCLEOTIDE SEQUENCE</scope>
    <source>
        <strain evidence="2">FR3</strain>
    </source>
</reference>
<dbReference type="EMBL" id="LN856931">
    <property type="protein sequence ID" value="CDP94657.1"/>
    <property type="molecule type" value="Genomic_DNA"/>
</dbReference>
<gene>
    <name evidence="2" type="primary">Bm409</name>
    <name evidence="2" type="ORF">BM_Bm409</name>
</gene>
<dbReference type="AlphaFoldDB" id="A0A1I9G1N2"/>
<evidence type="ECO:0000313" key="2">
    <source>
        <dbReference type="EMBL" id="CDP94657.1"/>
    </source>
</evidence>
<sequence length="61" mass="7250">MLQWFQKSSDVSEEPERRNKNTSKITVNPTVSQYDLQPMFRYATKYDISIMFISQITKSQN</sequence>
<accession>A0A1I9G1N2</accession>
<name>A0A1I9G1N2_BRUMA</name>
<protein>
    <submittedName>
        <fullName evidence="2">Bm409</fullName>
    </submittedName>
</protein>
<organism evidence="2">
    <name type="scientific">Brugia malayi</name>
    <name type="common">Filarial nematode worm</name>
    <dbReference type="NCBI Taxonomy" id="6279"/>
    <lineage>
        <taxon>Eukaryota</taxon>
        <taxon>Metazoa</taxon>
        <taxon>Ecdysozoa</taxon>
        <taxon>Nematoda</taxon>
        <taxon>Chromadorea</taxon>
        <taxon>Rhabditida</taxon>
        <taxon>Spirurina</taxon>
        <taxon>Spiruromorpha</taxon>
        <taxon>Filarioidea</taxon>
        <taxon>Onchocercidae</taxon>
        <taxon>Brugia</taxon>
    </lineage>
</organism>
<reference evidence="2" key="1">
    <citation type="journal article" date="2007" name="Science">
        <title>Draft genome of the filarial nematode parasite Brugia malayi.</title>
        <authorList>
            <person name="Ghedin E."/>
            <person name="Wang S."/>
            <person name="Spiro D."/>
            <person name="Caler E."/>
            <person name="Zhao Q."/>
            <person name="Crabtree J."/>
            <person name="Allen J.E."/>
            <person name="Delcher A.L."/>
            <person name="Guiliano D.B."/>
            <person name="Miranda-Saavedra D."/>
            <person name="Angiuoli S.V."/>
            <person name="Creasy T."/>
            <person name="Amedeo P."/>
            <person name="Haas B."/>
            <person name="El-Sayed N.M."/>
            <person name="Wortman J.R."/>
            <person name="Feldblyum T."/>
            <person name="Tallon L."/>
            <person name="Schatz M."/>
            <person name="Shumway M."/>
            <person name="Koo H."/>
            <person name="Salzberg S.L."/>
            <person name="Schobel S."/>
            <person name="Pertea M."/>
            <person name="Pop M."/>
            <person name="White O."/>
            <person name="Barton G.J."/>
            <person name="Carlow C.K."/>
            <person name="Crawford M.J."/>
            <person name="Daub J."/>
            <person name="Dimmic M.W."/>
            <person name="Estes C.F."/>
            <person name="Foster J.M."/>
            <person name="Ganatra M."/>
            <person name="Gregory W.F."/>
            <person name="Johnson N.M."/>
            <person name="Jin J."/>
            <person name="Komuniecki R."/>
            <person name="Korf I."/>
            <person name="Kumar S."/>
            <person name="Laney S."/>
            <person name="Li B.W."/>
            <person name="Li W."/>
            <person name="Lindblom T.H."/>
            <person name="Lustigman S."/>
            <person name="Ma D."/>
            <person name="Maina C.V."/>
            <person name="Martin D.M."/>
            <person name="McCarter J.P."/>
            <person name="McReynolds L."/>
            <person name="Mitreva M."/>
            <person name="Nutman T.B."/>
            <person name="Parkinson J."/>
            <person name="Peregrin-Alvarez J.M."/>
            <person name="Poole C."/>
            <person name="Ren Q."/>
            <person name="Saunders L."/>
            <person name="Sluder A.E."/>
            <person name="Smith K."/>
            <person name="Stanke M."/>
            <person name="Unnasch T.R."/>
            <person name="Ware J."/>
            <person name="Wei A.D."/>
            <person name="Weil G."/>
            <person name="Williams D.J."/>
            <person name="Zhang Y."/>
            <person name="Williams S.A."/>
            <person name="Fraser-Liggett C."/>
            <person name="Slatko B."/>
            <person name="Blaxter M.L."/>
            <person name="Scott A.L."/>
        </authorList>
    </citation>
    <scope>NUCLEOTIDE SEQUENCE</scope>
    <source>
        <strain evidence="2">FR3</strain>
    </source>
</reference>